<evidence type="ECO:0000313" key="2">
    <source>
        <dbReference type="EMBL" id="ORY85234.1"/>
    </source>
</evidence>
<protein>
    <submittedName>
        <fullName evidence="2">ARM repeat-containing protein</fullName>
    </submittedName>
</protein>
<evidence type="ECO:0000256" key="1">
    <source>
        <dbReference type="SAM" id="MobiDB-lite"/>
    </source>
</evidence>
<dbReference type="InterPro" id="IPR038905">
    <property type="entry name" value="ARMC2"/>
</dbReference>
<feature type="region of interest" description="Disordered" evidence="1">
    <location>
        <begin position="164"/>
        <end position="183"/>
    </location>
</feature>
<proteinExistence type="predicted"/>
<name>A0A1Y2FPH2_9FUNG</name>
<dbReference type="Proteomes" id="UP000193920">
    <property type="component" value="Unassembled WGS sequence"/>
</dbReference>
<dbReference type="PANTHER" id="PTHR21356:SF1">
    <property type="entry name" value="ARMADILLO REPEAT-CONTAINING PROTEIN 2"/>
    <property type="match status" value="1"/>
</dbReference>
<evidence type="ECO:0000313" key="3">
    <source>
        <dbReference type="Proteomes" id="UP000193920"/>
    </source>
</evidence>
<dbReference type="EMBL" id="MCOG01000004">
    <property type="protein sequence ID" value="ORY85234.1"/>
    <property type="molecule type" value="Genomic_DNA"/>
</dbReference>
<dbReference type="Gene3D" id="1.25.10.10">
    <property type="entry name" value="Leucine-rich Repeat Variant"/>
    <property type="match status" value="2"/>
</dbReference>
<dbReference type="AlphaFoldDB" id="A0A1Y2FPH2"/>
<dbReference type="GO" id="GO:0044782">
    <property type="term" value="P:cilium organization"/>
    <property type="evidence" value="ECO:0007669"/>
    <property type="project" value="TreeGrafter"/>
</dbReference>
<accession>A0A1Y2FPH2</accession>
<comment type="caution">
    <text evidence="2">The sequence shown here is derived from an EMBL/GenBank/DDBJ whole genome shotgun (WGS) entry which is preliminary data.</text>
</comment>
<gene>
    <name evidence="2" type="ORF">LY90DRAFT_663502</name>
</gene>
<dbReference type="OrthoDB" id="247006at2759"/>
<dbReference type="STRING" id="1754190.A0A1Y2FPH2"/>
<sequence length="419" mass="48802">MLIKFHSTTNKKSNTCLNNRPTQILIQITATIRNLVTNEQARSLIIKDNIIKTLFILLRSYSLFNKYEELVLNISRIFSKLSLYKEFQILLENSKNSVITLTKILLKHYTNNPLVVRICFILGNLSCEKKSCIPDIIFDYIPDLVQLLELLVRHVINKEKKRISEENDNHDENKENESDQKKKKKDYYLEKKEEEDVLIKLIRLIANMALNNRAGPIIAEIPEIKCLVDLLQIKDINENEELILNIVGAIANISYYNISENEILEERLVIAKLLLPLMFHDNVEAVIEASRVFGNITQFEDVCNFSKKSKEYQYFIPFLNESAIPDSDKDDHGIKKSLNEGNIDLLHSSNTSEEFLLYMTISTKLMNKLIKYIEYAENQQNMVMNYLNNESDYKTNECDKKITENEIYNNNIISDENNL</sequence>
<dbReference type="SUPFAM" id="SSF48371">
    <property type="entry name" value="ARM repeat"/>
    <property type="match status" value="1"/>
</dbReference>
<dbReference type="InterPro" id="IPR011989">
    <property type="entry name" value="ARM-like"/>
</dbReference>
<dbReference type="PANTHER" id="PTHR21356">
    <property type="entry name" value="ARMADILLO REPEAT CONTAINING 2"/>
    <property type="match status" value="1"/>
</dbReference>
<keyword evidence="3" id="KW-1185">Reference proteome</keyword>
<organism evidence="2 3">
    <name type="scientific">Neocallimastix californiae</name>
    <dbReference type="NCBI Taxonomy" id="1754190"/>
    <lineage>
        <taxon>Eukaryota</taxon>
        <taxon>Fungi</taxon>
        <taxon>Fungi incertae sedis</taxon>
        <taxon>Chytridiomycota</taxon>
        <taxon>Chytridiomycota incertae sedis</taxon>
        <taxon>Neocallimastigomycetes</taxon>
        <taxon>Neocallimastigales</taxon>
        <taxon>Neocallimastigaceae</taxon>
        <taxon>Neocallimastix</taxon>
    </lineage>
</organism>
<dbReference type="InterPro" id="IPR016024">
    <property type="entry name" value="ARM-type_fold"/>
</dbReference>
<reference evidence="2 3" key="1">
    <citation type="submission" date="2016-08" db="EMBL/GenBank/DDBJ databases">
        <title>A Parts List for Fungal Cellulosomes Revealed by Comparative Genomics.</title>
        <authorList>
            <consortium name="DOE Joint Genome Institute"/>
            <person name="Haitjema C.H."/>
            <person name="Gilmore S.P."/>
            <person name="Henske J.K."/>
            <person name="Solomon K.V."/>
            <person name="De Groot R."/>
            <person name="Kuo A."/>
            <person name="Mondo S.J."/>
            <person name="Salamov A.A."/>
            <person name="Labutti K."/>
            <person name="Zhao Z."/>
            <person name="Chiniquy J."/>
            <person name="Barry K."/>
            <person name="Brewer H.M."/>
            <person name="Purvine S.O."/>
            <person name="Wright A.T."/>
            <person name="Boxma B."/>
            <person name="Van Alen T."/>
            <person name="Hackstein J.H."/>
            <person name="Baker S.E."/>
            <person name="Grigoriev I.V."/>
            <person name="O'Malley M.A."/>
        </authorList>
    </citation>
    <scope>NUCLEOTIDE SEQUENCE [LARGE SCALE GENOMIC DNA]</scope>
    <source>
        <strain evidence="2 3">G1</strain>
    </source>
</reference>